<evidence type="ECO:0000256" key="2">
    <source>
        <dbReference type="ARBA" id="ARBA00023125"/>
    </source>
</evidence>
<keyword evidence="6" id="KW-1185">Reference proteome</keyword>
<evidence type="ECO:0000256" key="1">
    <source>
        <dbReference type="ARBA" id="ARBA00023015"/>
    </source>
</evidence>
<dbReference type="InterPro" id="IPR010982">
    <property type="entry name" value="Lambda_DNA-bd_dom_sf"/>
</dbReference>
<dbReference type="Pfam" id="PF00356">
    <property type="entry name" value="LacI"/>
    <property type="match status" value="1"/>
</dbReference>
<reference evidence="6" key="1">
    <citation type="journal article" date="2019" name="Int. J. Syst. Evol. Microbiol.">
        <title>The Global Catalogue of Microorganisms (GCM) 10K type strain sequencing project: providing services to taxonomists for standard genome sequencing and annotation.</title>
        <authorList>
            <consortium name="The Broad Institute Genomics Platform"/>
            <consortium name="The Broad Institute Genome Sequencing Center for Infectious Disease"/>
            <person name="Wu L."/>
            <person name="Ma J."/>
        </authorList>
    </citation>
    <scope>NUCLEOTIDE SEQUENCE [LARGE SCALE GENOMIC DNA]</scope>
    <source>
        <strain evidence="6">CCUG 49339</strain>
    </source>
</reference>
<evidence type="ECO:0000256" key="3">
    <source>
        <dbReference type="ARBA" id="ARBA00023163"/>
    </source>
</evidence>
<dbReference type="PROSITE" id="PS50932">
    <property type="entry name" value="HTH_LACI_2"/>
    <property type="match status" value="1"/>
</dbReference>
<evidence type="ECO:0000313" key="6">
    <source>
        <dbReference type="Proteomes" id="UP001597214"/>
    </source>
</evidence>
<evidence type="ECO:0000313" key="5">
    <source>
        <dbReference type="EMBL" id="MFD1737396.1"/>
    </source>
</evidence>
<dbReference type="EMBL" id="JBHUEM010000020">
    <property type="protein sequence ID" value="MFD1737396.1"/>
    <property type="molecule type" value="Genomic_DNA"/>
</dbReference>
<dbReference type="PANTHER" id="PTHR30146:SF149">
    <property type="entry name" value="HTH-TYPE TRANSCRIPTIONAL REGULATOR EBGR"/>
    <property type="match status" value="1"/>
</dbReference>
<dbReference type="Gene3D" id="3.40.50.2300">
    <property type="match status" value="2"/>
</dbReference>
<dbReference type="CDD" id="cd19975">
    <property type="entry name" value="PBP1_CcpA-like"/>
    <property type="match status" value="1"/>
</dbReference>
<gene>
    <name evidence="5" type="ORF">ACFSCX_12610</name>
</gene>
<protein>
    <submittedName>
        <fullName evidence="5">LacI family DNA-binding transcriptional regulator</fullName>
    </submittedName>
</protein>
<dbReference type="Proteomes" id="UP001597214">
    <property type="component" value="Unassembled WGS sequence"/>
</dbReference>
<feature type="domain" description="HTH lacI-type" evidence="4">
    <location>
        <begin position="2"/>
        <end position="56"/>
    </location>
</feature>
<dbReference type="InterPro" id="IPR001761">
    <property type="entry name" value="Peripla_BP/Lac1_sug-bd_dom"/>
</dbReference>
<keyword evidence="3" id="KW-0804">Transcription</keyword>
<dbReference type="PANTHER" id="PTHR30146">
    <property type="entry name" value="LACI-RELATED TRANSCRIPTIONAL REPRESSOR"/>
    <property type="match status" value="1"/>
</dbReference>
<dbReference type="SMART" id="SM00354">
    <property type="entry name" value="HTH_LACI"/>
    <property type="match status" value="1"/>
</dbReference>
<dbReference type="PROSITE" id="PS00356">
    <property type="entry name" value="HTH_LACI_1"/>
    <property type="match status" value="1"/>
</dbReference>
<dbReference type="SUPFAM" id="SSF47413">
    <property type="entry name" value="lambda repressor-like DNA-binding domains"/>
    <property type="match status" value="1"/>
</dbReference>
<dbReference type="InterPro" id="IPR000843">
    <property type="entry name" value="HTH_LacI"/>
</dbReference>
<dbReference type="PRINTS" id="PR00036">
    <property type="entry name" value="HTHLACI"/>
</dbReference>
<accession>A0ABW4LSD8</accession>
<organism evidence="5 6">
    <name type="scientific">Bacillus salitolerans</name>
    <dbReference type="NCBI Taxonomy" id="1437434"/>
    <lineage>
        <taxon>Bacteria</taxon>
        <taxon>Bacillati</taxon>
        <taxon>Bacillota</taxon>
        <taxon>Bacilli</taxon>
        <taxon>Bacillales</taxon>
        <taxon>Bacillaceae</taxon>
        <taxon>Bacillus</taxon>
    </lineage>
</organism>
<dbReference type="Pfam" id="PF00532">
    <property type="entry name" value="Peripla_BP_1"/>
    <property type="match status" value="1"/>
</dbReference>
<dbReference type="SUPFAM" id="SSF53822">
    <property type="entry name" value="Periplasmic binding protein-like I"/>
    <property type="match status" value="1"/>
</dbReference>
<dbReference type="CDD" id="cd01392">
    <property type="entry name" value="HTH_LacI"/>
    <property type="match status" value="1"/>
</dbReference>
<dbReference type="InterPro" id="IPR028082">
    <property type="entry name" value="Peripla_BP_I"/>
</dbReference>
<name>A0ABW4LSD8_9BACI</name>
<dbReference type="GO" id="GO:0003677">
    <property type="term" value="F:DNA binding"/>
    <property type="evidence" value="ECO:0007669"/>
    <property type="project" value="UniProtKB-KW"/>
</dbReference>
<keyword evidence="2 5" id="KW-0238">DNA-binding</keyword>
<dbReference type="RefSeq" id="WP_377928606.1">
    <property type="nucleotide sequence ID" value="NZ_JBHUEM010000020.1"/>
</dbReference>
<keyword evidence="1" id="KW-0805">Transcription regulation</keyword>
<comment type="caution">
    <text evidence="5">The sequence shown here is derived from an EMBL/GenBank/DDBJ whole genome shotgun (WGS) entry which is preliminary data.</text>
</comment>
<sequence>MTTIKDVAKLSGVSMSTVSRVMNAPESVRADKREKVEKAIRELRYYPNALARGLISKRTETLGVLIPDVSNPYVSEVIRGMEDAAHSLGSNLILCNTDRNQERMINYLKVLKEKQVDGIIYTSEPFTADFHKLFEEFNMPVVLASTQSIEYEIPSVKINDEKAGYDAGMYLIRKGHYKIGMISGPIEDPIAGYTRYSGFKKAMSEILPMETIDAWIEFGSYRYEDGYEAMKRLYKKQPEVTAVFVASDEMALGAISYLHQIGISVPEEVSVLGFDNTKIAKMCIPKLTTIGQPMYDIGQKAVFKLEALLNSEELDELRSYLDHTIVERDSVKELSRKLYSNW</sequence>
<evidence type="ECO:0000259" key="4">
    <source>
        <dbReference type="PROSITE" id="PS50932"/>
    </source>
</evidence>
<proteinExistence type="predicted"/>
<dbReference type="Gene3D" id="1.10.260.40">
    <property type="entry name" value="lambda repressor-like DNA-binding domains"/>
    <property type="match status" value="1"/>
</dbReference>